<dbReference type="VEuPathDB" id="TriTrypDB:BSAL_93245"/>
<comment type="pathway">
    <text evidence="1">Pyrimidine metabolism; UMP biosynthesis via de novo pathway.</text>
</comment>
<dbReference type="Proteomes" id="UP000051952">
    <property type="component" value="Unassembled WGS sequence"/>
</dbReference>
<sequence length="253" mass="27237">MPLGSVPEDVSNESIAYAKQSFKLGGISGLLEQDEVLAALYHDVLRGIVSNVKTQPGGFVATSGVVLPYYLNLSTNFMDPRVAPKLVSLVVETVLRVVIPGLALAPGERVAIVGMEVAGGMLVSQLAASANPKLLEVCDFIYMRKSRKATGTAQQLEAMQVFTTRTAASPKLKAIWVDDCNSTGSSLCEGIVTLQEDYNIDVVQALYIVDRSHDRKDLPNARQKLSDDRFVSGATQISAIMDLAEVDVLVPRL</sequence>
<dbReference type="GO" id="GO:0019856">
    <property type="term" value="P:pyrimidine nucleobase biosynthetic process"/>
    <property type="evidence" value="ECO:0007669"/>
    <property type="project" value="TreeGrafter"/>
</dbReference>
<dbReference type="GO" id="GO:0006222">
    <property type="term" value="P:UMP biosynthetic process"/>
    <property type="evidence" value="ECO:0007669"/>
    <property type="project" value="TreeGrafter"/>
</dbReference>
<gene>
    <name evidence="3" type="ORF">BSAL_93245</name>
</gene>
<dbReference type="GO" id="GO:0004588">
    <property type="term" value="F:orotate phosphoribosyltransferase activity"/>
    <property type="evidence" value="ECO:0007669"/>
    <property type="project" value="TreeGrafter"/>
</dbReference>
<dbReference type="PANTHER" id="PTHR19278">
    <property type="entry name" value="OROTATE PHOSPHORIBOSYLTRANSFERASE"/>
    <property type="match status" value="1"/>
</dbReference>
<dbReference type="Gene3D" id="3.40.50.2020">
    <property type="match status" value="1"/>
</dbReference>
<evidence type="ECO:0000256" key="2">
    <source>
        <dbReference type="ARBA" id="ARBA00022975"/>
    </source>
</evidence>
<proteinExistence type="predicted"/>
<dbReference type="AlphaFoldDB" id="A0A0S4JC48"/>
<name>A0A0S4JC48_BODSA</name>
<keyword evidence="4" id="KW-1185">Reference proteome</keyword>
<evidence type="ECO:0000256" key="1">
    <source>
        <dbReference type="ARBA" id="ARBA00004725"/>
    </source>
</evidence>
<dbReference type="OrthoDB" id="10251291at2759"/>
<dbReference type="InterPro" id="IPR029057">
    <property type="entry name" value="PRTase-like"/>
</dbReference>
<evidence type="ECO:0000313" key="3">
    <source>
        <dbReference type="EMBL" id="CUG86459.1"/>
    </source>
</evidence>
<dbReference type="OMA" id="YYLNAST"/>
<dbReference type="EMBL" id="CYKH01001309">
    <property type="protein sequence ID" value="CUG86459.1"/>
    <property type="molecule type" value="Genomic_DNA"/>
</dbReference>
<dbReference type="SUPFAM" id="SSF53271">
    <property type="entry name" value="PRTase-like"/>
    <property type="match status" value="1"/>
</dbReference>
<keyword evidence="2" id="KW-0665">Pyrimidine biosynthesis</keyword>
<dbReference type="PANTHER" id="PTHR19278:SF9">
    <property type="entry name" value="URIDINE 5'-MONOPHOSPHATE SYNTHASE"/>
    <property type="match status" value="1"/>
</dbReference>
<protein>
    <submittedName>
        <fullName evidence="3">Uncharacterized protein</fullName>
    </submittedName>
</protein>
<organism evidence="3 4">
    <name type="scientific">Bodo saltans</name>
    <name type="common">Flagellated protozoan</name>
    <dbReference type="NCBI Taxonomy" id="75058"/>
    <lineage>
        <taxon>Eukaryota</taxon>
        <taxon>Discoba</taxon>
        <taxon>Euglenozoa</taxon>
        <taxon>Kinetoplastea</taxon>
        <taxon>Metakinetoplastina</taxon>
        <taxon>Eubodonida</taxon>
        <taxon>Bodonidae</taxon>
        <taxon>Bodo</taxon>
    </lineage>
</organism>
<accession>A0A0S4JC48</accession>
<reference evidence="4" key="1">
    <citation type="submission" date="2015-09" db="EMBL/GenBank/DDBJ databases">
        <authorList>
            <consortium name="Pathogen Informatics"/>
        </authorList>
    </citation>
    <scope>NUCLEOTIDE SEQUENCE [LARGE SCALE GENOMIC DNA]</scope>
    <source>
        <strain evidence="4">Lake Konstanz</strain>
    </source>
</reference>
<evidence type="ECO:0000313" key="4">
    <source>
        <dbReference type="Proteomes" id="UP000051952"/>
    </source>
</evidence>